<evidence type="ECO:0000256" key="4">
    <source>
        <dbReference type="ARBA" id="ARBA00022475"/>
    </source>
</evidence>
<keyword evidence="8" id="KW-1133">Transmembrane helix</keyword>
<evidence type="ECO:0000256" key="2">
    <source>
        <dbReference type="ARBA" id="ARBA00006555"/>
    </source>
</evidence>
<keyword evidence="10" id="KW-0732">Signal</keyword>
<dbReference type="Gene3D" id="3.30.1150.10">
    <property type="match status" value="1"/>
</dbReference>
<protein>
    <submittedName>
        <fullName evidence="12">TonB family protein</fullName>
    </submittedName>
</protein>
<dbReference type="GO" id="GO:0098797">
    <property type="term" value="C:plasma membrane protein complex"/>
    <property type="evidence" value="ECO:0007669"/>
    <property type="project" value="TreeGrafter"/>
</dbReference>
<feature type="signal peptide" evidence="10">
    <location>
        <begin position="1"/>
        <end position="22"/>
    </location>
</feature>
<dbReference type="Pfam" id="PF03544">
    <property type="entry name" value="TonB_C"/>
    <property type="match status" value="1"/>
</dbReference>
<feature type="domain" description="TonB C-terminal" evidence="11">
    <location>
        <begin position="306"/>
        <end position="371"/>
    </location>
</feature>
<name>A0A5B6T823_9BACT</name>
<dbReference type="AlphaFoldDB" id="A0A5B6T823"/>
<dbReference type="InterPro" id="IPR051045">
    <property type="entry name" value="TonB-dependent_transducer"/>
</dbReference>
<keyword evidence="13" id="KW-1185">Reference proteome</keyword>
<comment type="similarity">
    <text evidence="2">Belongs to the TonB family.</text>
</comment>
<dbReference type="InterPro" id="IPR037682">
    <property type="entry name" value="TonB_C"/>
</dbReference>
<dbReference type="PANTHER" id="PTHR33446">
    <property type="entry name" value="PROTEIN TONB-RELATED"/>
    <property type="match status" value="1"/>
</dbReference>
<dbReference type="SUPFAM" id="SSF82185">
    <property type="entry name" value="Histone H3 K4-specific methyltransferase SET7/9 N-terminal domain"/>
    <property type="match status" value="1"/>
</dbReference>
<evidence type="ECO:0000256" key="5">
    <source>
        <dbReference type="ARBA" id="ARBA00022519"/>
    </source>
</evidence>
<gene>
    <name evidence="12" type="ORF">FOA19_17125</name>
</gene>
<dbReference type="Gene3D" id="2.20.110.10">
    <property type="entry name" value="Histone H3 K4-specific methyltransferase SET7/9 N-terminal domain"/>
    <property type="match status" value="1"/>
</dbReference>
<dbReference type="NCBIfam" id="TIGR01352">
    <property type="entry name" value="tonB_Cterm"/>
    <property type="match status" value="1"/>
</dbReference>
<accession>A0A5B6T823</accession>
<keyword evidence="7" id="KW-0653">Protein transport</keyword>
<reference evidence="12 13" key="1">
    <citation type="submission" date="2019-07" db="EMBL/GenBank/DDBJ databases">
        <title>Rufibacter sp. nov., isolated from lake sediment.</title>
        <authorList>
            <person name="Qu J.-H."/>
        </authorList>
    </citation>
    <scope>NUCLEOTIDE SEQUENCE [LARGE SCALE GENOMIC DNA]</scope>
    <source>
        <strain evidence="12 13">NBS58-1</strain>
    </source>
</reference>
<evidence type="ECO:0000256" key="7">
    <source>
        <dbReference type="ARBA" id="ARBA00022927"/>
    </source>
</evidence>
<evidence type="ECO:0000256" key="3">
    <source>
        <dbReference type="ARBA" id="ARBA00022448"/>
    </source>
</evidence>
<dbReference type="EMBL" id="VKKY01000003">
    <property type="protein sequence ID" value="KAA3436125.1"/>
    <property type="molecule type" value="Genomic_DNA"/>
</dbReference>
<keyword evidence="6" id="KW-0812">Transmembrane</keyword>
<evidence type="ECO:0000313" key="13">
    <source>
        <dbReference type="Proteomes" id="UP000324133"/>
    </source>
</evidence>
<keyword evidence="4" id="KW-1003">Cell membrane</keyword>
<evidence type="ECO:0000259" key="11">
    <source>
        <dbReference type="Pfam" id="PF03544"/>
    </source>
</evidence>
<keyword evidence="3" id="KW-0813">Transport</keyword>
<keyword evidence="5" id="KW-0997">Cell inner membrane</keyword>
<feature type="chain" id="PRO_5022853578" evidence="10">
    <location>
        <begin position="23"/>
        <end position="377"/>
    </location>
</feature>
<organism evidence="12 13">
    <name type="scientific">Rufibacter hautae</name>
    <dbReference type="NCBI Taxonomy" id="2595005"/>
    <lineage>
        <taxon>Bacteria</taxon>
        <taxon>Pseudomonadati</taxon>
        <taxon>Bacteroidota</taxon>
        <taxon>Cytophagia</taxon>
        <taxon>Cytophagales</taxon>
        <taxon>Hymenobacteraceae</taxon>
        <taxon>Rufibacter</taxon>
    </lineage>
</organism>
<proteinExistence type="inferred from homology"/>
<evidence type="ECO:0000256" key="1">
    <source>
        <dbReference type="ARBA" id="ARBA00004383"/>
    </source>
</evidence>
<evidence type="ECO:0000256" key="10">
    <source>
        <dbReference type="SAM" id="SignalP"/>
    </source>
</evidence>
<dbReference type="OrthoDB" id="9812355at2"/>
<evidence type="ECO:0000313" key="12">
    <source>
        <dbReference type="EMBL" id="KAA3436125.1"/>
    </source>
</evidence>
<evidence type="ECO:0000256" key="6">
    <source>
        <dbReference type="ARBA" id="ARBA00022692"/>
    </source>
</evidence>
<comment type="subcellular location">
    <subcellularLocation>
        <location evidence="1">Cell inner membrane</location>
        <topology evidence="1">Single-pass membrane protein</topology>
        <orientation evidence="1">Periplasmic side</orientation>
    </subcellularLocation>
</comment>
<dbReference type="SUPFAM" id="SSF74653">
    <property type="entry name" value="TolA/TonB C-terminal domain"/>
    <property type="match status" value="1"/>
</dbReference>
<dbReference type="PANTHER" id="PTHR33446:SF2">
    <property type="entry name" value="PROTEIN TONB"/>
    <property type="match status" value="1"/>
</dbReference>
<dbReference type="Gene3D" id="3.90.930.1">
    <property type="match status" value="1"/>
</dbReference>
<sequence>MAPMRYSVLLSFILFVIQLEKAAAQVVSVTIFYDLNRVVTIKQNAAIIRVASFDTVSLKFKGKVTDYFANGQAFQQFTYGEDGKEGIYQLLHPNKKLDRDGFFKANQPVGKWKFYYPDGKPLQTVEFLPNRDYKVLEFYNFLGQQMIKDGTGAWETTSRIRVGLTYFDLLLNGQWKDGVRTGQWQFLKPDGKKVLVKEYENGIVKKRKLYNPSNGGVADAKLLQEDELWPFLISLQDMEQLRFDPDIFDGKERALQYILRKEHLLPLDSLKQAGSIKIEKGPEFPGGQEAMFRFMGTNFRISPIDARSRVSGTVVVSFVVEVDGSVSDPKVIKSLSIGLDAEAVRVIRLMPRWKPAMLNGKPVPYTYTVPYSIRFGN</sequence>
<dbReference type="GO" id="GO:0015031">
    <property type="term" value="P:protein transport"/>
    <property type="evidence" value="ECO:0007669"/>
    <property type="project" value="UniProtKB-KW"/>
</dbReference>
<dbReference type="InterPro" id="IPR006260">
    <property type="entry name" value="TonB/TolA_C"/>
</dbReference>
<dbReference type="GO" id="GO:0055085">
    <property type="term" value="P:transmembrane transport"/>
    <property type="evidence" value="ECO:0007669"/>
    <property type="project" value="InterPro"/>
</dbReference>
<keyword evidence="9" id="KW-0472">Membrane</keyword>
<evidence type="ECO:0000256" key="9">
    <source>
        <dbReference type="ARBA" id="ARBA00023136"/>
    </source>
</evidence>
<evidence type="ECO:0000256" key="8">
    <source>
        <dbReference type="ARBA" id="ARBA00022989"/>
    </source>
</evidence>
<dbReference type="Proteomes" id="UP000324133">
    <property type="component" value="Unassembled WGS sequence"/>
</dbReference>
<dbReference type="GO" id="GO:0031992">
    <property type="term" value="F:energy transducer activity"/>
    <property type="evidence" value="ECO:0007669"/>
    <property type="project" value="TreeGrafter"/>
</dbReference>
<comment type="caution">
    <text evidence="12">The sequence shown here is derived from an EMBL/GenBank/DDBJ whole genome shotgun (WGS) entry which is preliminary data.</text>
</comment>